<keyword evidence="2" id="KW-1185">Reference proteome</keyword>
<comment type="caution">
    <text evidence="1">The sequence shown here is derived from an EMBL/GenBank/DDBJ whole genome shotgun (WGS) entry which is preliminary data.</text>
</comment>
<accession>A0A843TGP8</accession>
<proteinExistence type="predicted"/>
<protein>
    <submittedName>
        <fullName evidence="1">Uncharacterized protein</fullName>
    </submittedName>
</protein>
<evidence type="ECO:0000313" key="1">
    <source>
        <dbReference type="EMBL" id="MQL70195.1"/>
    </source>
</evidence>
<gene>
    <name evidence="1" type="ORF">Taro_002542</name>
</gene>
<sequence>MKIWCVEHNQAPVLGGGAVVGGVCLRHHVRVSLHLLILEYQVRVSLHLLLIEYQIITAFGPSSVPQVVAASIAIIDSRIVQMRRGLD</sequence>
<dbReference type="EMBL" id="NMUH01000060">
    <property type="protein sequence ID" value="MQL70195.1"/>
    <property type="molecule type" value="Genomic_DNA"/>
</dbReference>
<dbReference type="AlphaFoldDB" id="A0A843TGP8"/>
<dbReference type="Proteomes" id="UP000652761">
    <property type="component" value="Unassembled WGS sequence"/>
</dbReference>
<evidence type="ECO:0000313" key="2">
    <source>
        <dbReference type="Proteomes" id="UP000652761"/>
    </source>
</evidence>
<reference evidence="1" key="1">
    <citation type="submission" date="2017-07" db="EMBL/GenBank/DDBJ databases">
        <title>Taro Niue Genome Assembly and Annotation.</title>
        <authorList>
            <person name="Atibalentja N."/>
            <person name="Keating K."/>
            <person name="Fields C.J."/>
        </authorList>
    </citation>
    <scope>NUCLEOTIDE SEQUENCE</scope>
    <source>
        <strain evidence="1">Niue_2</strain>
        <tissue evidence="1">Leaf</tissue>
    </source>
</reference>
<name>A0A843TGP8_COLES</name>
<organism evidence="1 2">
    <name type="scientific">Colocasia esculenta</name>
    <name type="common">Wild taro</name>
    <name type="synonym">Arum esculentum</name>
    <dbReference type="NCBI Taxonomy" id="4460"/>
    <lineage>
        <taxon>Eukaryota</taxon>
        <taxon>Viridiplantae</taxon>
        <taxon>Streptophyta</taxon>
        <taxon>Embryophyta</taxon>
        <taxon>Tracheophyta</taxon>
        <taxon>Spermatophyta</taxon>
        <taxon>Magnoliopsida</taxon>
        <taxon>Liliopsida</taxon>
        <taxon>Araceae</taxon>
        <taxon>Aroideae</taxon>
        <taxon>Colocasieae</taxon>
        <taxon>Colocasia</taxon>
    </lineage>
</organism>